<sequence>MEKGLGESRGLFCMGRLGHDVVMPDTPYDLTEKEVVVLHLLARGHDVKSAAVELGLSVHTVHERLREARRKTGASSSRGAARLLTEAAAPNFSGPPKSGVPMVPIVDHASAQPRHGASDGPRFWGRWGAPVMISAMTTVAILAVAHIGSGSATKPVDAPHVVSTRPAAVSVVPAGPVSLTVTFDRPMRHASYSFVYASPDTYPECGDNMPVQSADGRTFTLACSVRSGQRYEVLLNSSAYRNFMSEDGVPATPYRLKFRAR</sequence>
<dbReference type="InterPro" id="IPR016032">
    <property type="entry name" value="Sig_transdc_resp-reg_C-effctor"/>
</dbReference>
<keyword evidence="3" id="KW-1185">Reference proteome</keyword>
<comment type="caution">
    <text evidence="2">The sequence shown here is derived from an EMBL/GenBank/DDBJ whole genome shotgun (WGS) entry which is preliminary data.</text>
</comment>
<name>A0ABR6KBB6_9SPHN</name>
<dbReference type="EMBL" id="JACHNX010000010">
    <property type="protein sequence ID" value="MBB4610413.1"/>
    <property type="molecule type" value="Genomic_DNA"/>
</dbReference>
<dbReference type="RefSeq" id="WP_420854037.1">
    <property type="nucleotide sequence ID" value="NZ_JACHNX010000010.1"/>
</dbReference>
<dbReference type="SUPFAM" id="SSF46894">
    <property type="entry name" value="C-terminal effector domain of the bipartite response regulators"/>
    <property type="match status" value="1"/>
</dbReference>
<evidence type="ECO:0000259" key="1">
    <source>
        <dbReference type="SMART" id="SM00421"/>
    </source>
</evidence>
<dbReference type="SMART" id="SM00421">
    <property type="entry name" value="HTH_LUXR"/>
    <property type="match status" value="1"/>
</dbReference>
<proteinExistence type="predicted"/>
<dbReference type="InterPro" id="IPR000792">
    <property type="entry name" value="Tscrpt_reg_LuxR_C"/>
</dbReference>
<dbReference type="Proteomes" id="UP000584663">
    <property type="component" value="Unassembled WGS sequence"/>
</dbReference>
<dbReference type="GO" id="GO:0003677">
    <property type="term" value="F:DNA binding"/>
    <property type="evidence" value="ECO:0007669"/>
    <property type="project" value="UniProtKB-KW"/>
</dbReference>
<organism evidence="2 3">
    <name type="scientific">Sphingomonas yabuuchiae</name>
    <dbReference type="NCBI Taxonomy" id="172044"/>
    <lineage>
        <taxon>Bacteria</taxon>
        <taxon>Pseudomonadati</taxon>
        <taxon>Pseudomonadota</taxon>
        <taxon>Alphaproteobacteria</taxon>
        <taxon>Sphingomonadales</taxon>
        <taxon>Sphingomonadaceae</taxon>
        <taxon>Sphingomonas</taxon>
    </lineage>
</organism>
<keyword evidence="2" id="KW-0238">DNA-binding</keyword>
<gene>
    <name evidence="2" type="ORF">GGQ89_002644</name>
</gene>
<protein>
    <submittedName>
        <fullName evidence="2">DNA-binding CsgD family transcriptional regulator</fullName>
    </submittedName>
</protein>
<evidence type="ECO:0000313" key="3">
    <source>
        <dbReference type="Proteomes" id="UP000584663"/>
    </source>
</evidence>
<dbReference type="Gene3D" id="1.10.10.10">
    <property type="entry name" value="Winged helix-like DNA-binding domain superfamily/Winged helix DNA-binding domain"/>
    <property type="match status" value="1"/>
</dbReference>
<evidence type="ECO:0000313" key="2">
    <source>
        <dbReference type="EMBL" id="MBB4610413.1"/>
    </source>
</evidence>
<dbReference type="Pfam" id="PF00196">
    <property type="entry name" value="GerE"/>
    <property type="match status" value="1"/>
</dbReference>
<reference evidence="2 3" key="1">
    <citation type="submission" date="2020-08" db="EMBL/GenBank/DDBJ databases">
        <title>Genomic Encyclopedia of Type Strains, Phase IV (KMG-IV): sequencing the most valuable type-strain genomes for metagenomic binning, comparative biology and taxonomic classification.</title>
        <authorList>
            <person name="Goeker M."/>
        </authorList>
    </citation>
    <scope>NUCLEOTIDE SEQUENCE [LARGE SCALE GENOMIC DNA]</scope>
    <source>
        <strain evidence="2 3">DSM 14562</strain>
    </source>
</reference>
<dbReference type="InterPro" id="IPR036388">
    <property type="entry name" value="WH-like_DNA-bd_sf"/>
</dbReference>
<feature type="domain" description="HTH luxR-type" evidence="1">
    <location>
        <begin position="27"/>
        <end position="84"/>
    </location>
</feature>
<accession>A0ABR6KBB6</accession>